<sequence>MGSRSNSLLADLQRGTQAFCTGGNPGFQVLIEGGELFHHVVEGVRQQADLIRAGHAGFLREIAIRVAACLVGKVHQRIHHLTGGKKGDETDDKKGCGQQNEHEAQQWL</sequence>
<reference evidence="2" key="1">
    <citation type="submission" date="2019-08" db="EMBL/GenBank/DDBJ databases">
        <authorList>
            <person name="Kucharzyk K."/>
            <person name="Murdoch R.W."/>
            <person name="Higgins S."/>
            <person name="Loffler F."/>
        </authorList>
    </citation>
    <scope>NUCLEOTIDE SEQUENCE</scope>
</reference>
<organism evidence="2">
    <name type="scientific">bioreactor metagenome</name>
    <dbReference type="NCBI Taxonomy" id="1076179"/>
    <lineage>
        <taxon>unclassified sequences</taxon>
        <taxon>metagenomes</taxon>
        <taxon>ecological metagenomes</taxon>
    </lineage>
</organism>
<accession>A0A645IAL6</accession>
<protein>
    <submittedName>
        <fullName evidence="2">Uncharacterized protein</fullName>
    </submittedName>
</protein>
<evidence type="ECO:0000313" key="2">
    <source>
        <dbReference type="EMBL" id="MPN44473.1"/>
    </source>
</evidence>
<evidence type="ECO:0000256" key="1">
    <source>
        <dbReference type="SAM" id="MobiDB-lite"/>
    </source>
</evidence>
<dbReference type="AlphaFoldDB" id="A0A645IAL6"/>
<gene>
    <name evidence="2" type="ORF">SDC9_192038</name>
</gene>
<feature type="compositionally biased region" description="Basic and acidic residues" evidence="1">
    <location>
        <begin position="85"/>
        <end position="108"/>
    </location>
</feature>
<name>A0A645IAL6_9ZZZZ</name>
<feature type="region of interest" description="Disordered" evidence="1">
    <location>
        <begin position="78"/>
        <end position="108"/>
    </location>
</feature>
<proteinExistence type="predicted"/>
<dbReference type="EMBL" id="VSSQ01103613">
    <property type="protein sequence ID" value="MPN44473.1"/>
    <property type="molecule type" value="Genomic_DNA"/>
</dbReference>
<comment type="caution">
    <text evidence="2">The sequence shown here is derived from an EMBL/GenBank/DDBJ whole genome shotgun (WGS) entry which is preliminary data.</text>
</comment>